<comment type="caution">
    <text evidence="1">The sequence shown here is derived from an EMBL/GenBank/DDBJ whole genome shotgun (WGS) entry which is preliminary data.</text>
</comment>
<dbReference type="AlphaFoldDB" id="A0A1J6JVN9"/>
<keyword evidence="2" id="KW-1185">Reference proteome</keyword>
<dbReference type="Gramene" id="OIT21206">
    <property type="protein sequence ID" value="OIT21206"/>
    <property type="gene ID" value="A4A49_55796"/>
</dbReference>
<feature type="non-terminal residue" evidence="1">
    <location>
        <position position="135"/>
    </location>
</feature>
<gene>
    <name evidence="1" type="ORF">A4A49_55796</name>
</gene>
<dbReference type="EMBL" id="MJEQ01004512">
    <property type="protein sequence ID" value="OIT21206.1"/>
    <property type="molecule type" value="Genomic_DNA"/>
</dbReference>
<sequence length="135" mass="15070">MLVLLETKMANHQALAQALDFEMIIQSPAVGLSGGIVFMWKEELVAVEEVATTPQGIHAMGWETCAKGSRWVVHKGNRVNFFNDKWIPNQPALRELIQGPQTQNDLNIKVNSVHQMGSWNTSSLSFSLPPHIHDL</sequence>
<evidence type="ECO:0000313" key="1">
    <source>
        <dbReference type="EMBL" id="OIT21206.1"/>
    </source>
</evidence>
<proteinExistence type="predicted"/>
<name>A0A1J6JVN9_NICAT</name>
<dbReference type="Proteomes" id="UP000187609">
    <property type="component" value="Unassembled WGS sequence"/>
</dbReference>
<protein>
    <submittedName>
        <fullName evidence="1">Uncharacterized protein</fullName>
    </submittedName>
</protein>
<dbReference type="PANTHER" id="PTHR35218">
    <property type="entry name" value="RNASE H DOMAIN-CONTAINING PROTEIN"/>
    <property type="match status" value="1"/>
</dbReference>
<dbReference type="PANTHER" id="PTHR35218:SF8">
    <property type="entry name" value="ENDONUCLEASE_EXONUCLEASE_PHOSPHATASE"/>
    <property type="match status" value="1"/>
</dbReference>
<reference evidence="1" key="1">
    <citation type="submission" date="2016-11" db="EMBL/GenBank/DDBJ databases">
        <title>The genome of Nicotiana attenuata.</title>
        <authorList>
            <person name="Xu S."/>
            <person name="Brockmoeller T."/>
            <person name="Gaquerel E."/>
            <person name="Navarro A."/>
            <person name="Kuhl H."/>
            <person name="Gase K."/>
            <person name="Ling Z."/>
            <person name="Zhou W."/>
            <person name="Kreitzer C."/>
            <person name="Stanke M."/>
            <person name="Tang H."/>
            <person name="Lyons E."/>
            <person name="Pandey P."/>
            <person name="Pandey S.P."/>
            <person name="Timmermann B."/>
            <person name="Baldwin I.T."/>
        </authorList>
    </citation>
    <scope>NUCLEOTIDE SEQUENCE [LARGE SCALE GENOMIC DNA]</scope>
    <source>
        <strain evidence="1">UT</strain>
    </source>
</reference>
<evidence type="ECO:0000313" key="2">
    <source>
        <dbReference type="Proteomes" id="UP000187609"/>
    </source>
</evidence>
<organism evidence="1 2">
    <name type="scientific">Nicotiana attenuata</name>
    <name type="common">Coyote tobacco</name>
    <dbReference type="NCBI Taxonomy" id="49451"/>
    <lineage>
        <taxon>Eukaryota</taxon>
        <taxon>Viridiplantae</taxon>
        <taxon>Streptophyta</taxon>
        <taxon>Embryophyta</taxon>
        <taxon>Tracheophyta</taxon>
        <taxon>Spermatophyta</taxon>
        <taxon>Magnoliopsida</taxon>
        <taxon>eudicotyledons</taxon>
        <taxon>Gunneridae</taxon>
        <taxon>Pentapetalae</taxon>
        <taxon>asterids</taxon>
        <taxon>lamiids</taxon>
        <taxon>Solanales</taxon>
        <taxon>Solanaceae</taxon>
        <taxon>Nicotianoideae</taxon>
        <taxon>Nicotianeae</taxon>
        <taxon>Nicotiana</taxon>
    </lineage>
</organism>
<accession>A0A1J6JVN9</accession>